<evidence type="ECO:0000313" key="2">
    <source>
        <dbReference type="EMBL" id="QPT39775.1"/>
    </source>
</evidence>
<reference evidence="2 5" key="2">
    <citation type="submission" date="2020-12" db="EMBL/GenBank/DDBJ databases">
        <title>FDA dAtabase for Regulatory Grade micrObial Sequences (FDA-ARGOS): Supporting development and validation of Infectious Disease Dx tests.</title>
        <authorList>
            <person name="Sproer C."/>
            <person name="Gronow S."/>
            <person name="Severitt S."/>
            <person name="Schroder I."/>
            <person name="Tallon L."/>
            <person name="Sadzewicz L."/>
            <person name="Zhao X."/>
            <person name="Boylan J."/>
            <person name="Ott S."/>
            <person name="Bowen H."/>
            <person name="Vavikolanu K."/>
            <person name="Mehta A."/>
            <person name="Aluvathingal J."/>
            <person name="Nadendla S."/>
            <person name="Lowell S."/>
            <person name="Myers T."/>
            <person name="Yan Y."/>
            <person name="Sichtig H."/>
        </authorList>
    </citation>
    <scope>NUCLEOTIDE SEQUENCE [LARGE SCALE GENOMIC DNA]</scope>
    <source>
        <strain evidence="2 5">FDAARGOS_872</strain>
    </source>
</reference>
<evidence type="ECO:0000313" key="5">
    <source>
        <dbReference type="Proteomes" id="UP000594903"/>
    </source>
</evidence>
<dbReference type="Pfam" id="PF06804">
    <property type="entry name" value="Lipoprotein_18"/>
    <property type="match status" value="1"/>
</dbReference>
<dbReference type="InterPro" id="IPR010653">
    <property type="entry name" value="NlpB/DapX"/>
</dbReference>
<keyword evidence="5" id="KW-1185">Reference proteome</keyword>
<gene>
    <name evidence="2" type="primary">bamC</name>
    <name evidence="2" type="ORF">I6G29_11715</name>
    <name evidence="3" type="ORF">NCTC11997_02411</name>
</gene>
<dbReference type="Proteomes" id="UP000254603">
    <property type="component" value="Unassembled WGS sequence"/>
</dbReference>
<reference evidence="3 4" key="1">
    <citation type="submission" date="2018-06" db="EMBL/GenBank/DDBJ databases">
        <authorList>
            <consortium name="Pathogen Informatics"/>
            <person name="Doyle S."/>
        </authorList>
    </citation>
    <scope>NUCLEOTIDE SEQUENCE [LARGE SCALE GENOMIC DNA]</scope>
    <source>
        <strain evidence="3 4">NCTC11997</strain>
    </source>
</reference>
<dbReference type="EMBL" id="UGSB01000001">
    <property type="protein sequence ID" value="SUA57513.1"/>
    <property type="molecule type" value="Genomic_DNA"/>
</dbReference>
<organism evidence="3 4">
    <name type="scientific">Oligella ureolytica</name>
    <dbReference type="NCBI Taxonomy" id="90244"/>
    <lineage>
        <taxon>Bacteria</taxon>
        <taxon>Pseudomonadati</taxon>
        <taxon>Pseudomonadota</taxon>
        <taxon>Betaproteobacteria</taxon>
        <taxon>Burkholderiales</taxon>
        <taxon>Alcaligenaceae</taxon>
        <taxon>Oligella</taxon>
    </lineage>
</organism>
<dbReference type="PROSITE" id="PS51257">
    <property type="entry name" value="PROKAR_LIPOPROTEIN"/>
    <property type="match status" value="1"/>
</dbReference>
<feature type="chain" id="PRO_5016961913" evidence="1">
    <location>
        <begin position="22"/>
        <end position="380"/>
    </location>
</feature>
<dbReference type="Proteomes" id="UP000594903">
    <property type="component" value="Chromosome"/>
</dbReference>
<evidence type="ECO:0000313" key="3">
    <source>
        <dbReference type="EMBL" id="SUA57513.1"/>
    </source>
</evidence>
<dbReference type="STRING" id="1122619.GCA_000373745_00278"/>
<dbReference type="AlphaFoldDB" id="A0A378XJG6"/>
<name>A0A378XJG6_9BURK</name>
<proteinExistence type="predicted"/>
<dbReference type="Gene3D" id="3.30.310.170">
    <property type="entry name" value="Outer membrane protein assembly factor BamC"/>
    <property type="match status" value="1"/>
</dbReference>
<keyword evidence="1" id="KW-0732">Signal</keyword>
<protein>
    <submittedName>
        <fullName evidence="2">Outer membrane protein assembly factor BamC</fullName>
    </submittedName>
</protein>
<sequence>MLKLQTHIRFLALAACTTAVMTGCSTVDDLLGQDQVDYKSTVRADPLSLPPDLSDTQINTPQYSITGNTASALAYNESQERAAASNQGLNVLPEVDGMKVVRSGNTRWLQLDADPNLVYPRLISFWNNEGFTINRDNPQAGIIETDWAENRAKIPGNFLRRALGSIVDMVSDSGERERFTTRLERYGNTTEVYINHQRMIETAMDRDGTTFKWLPAEEDPGLNAVMLSRLMAFLGAEEKRAQNAVRNAQEVSSGASADTATQLLSPVPGQTALSSSLSADDTWRRVGSSLNSAGFTIHSSDLASGTYTVRYLDTDTGEKRQASNFISRLWGDQGNITPVPYTIRVTPQASGSIISVYNKEGQEENSATGARILRVISERF</sequence>
<dbReference type="EMBL" id="CP065725">
    <property type="protein sequence ID" value="QPT39775.1"/>
    <property type="molecule type" value="Genomic_DNA"/>
</dbReference>
<evidence type="ECO:0000313" key="4">
    <source>
        <dbReference type="Proteomes" id="UP000254603"/>
    </source>
</evidence>
<feature type="signal peptide" evidence="1">
    <location>
        <begin position="1"/>
        <end position="21"/>
    </location>
</feature>
<evidence type="ECO:0000256" key="1">
    <source>
        <dbReference type="SAM" id="SignalP"/>
    </source>
</evidence>
<dbReference type="OrthoDB" id="5291099at2"/>
<dbReference type="RefSeq" id="WP_018573456.1">
    <property type="nucleotide sequence ID" value="NZ_CP065725.1"/>
</dbReference>
<accession>A0A378XJG6</accession>
<dbReference type="InterPro" id="IPR042268">
    <property type="entry name" value="BamC_C"/>
</dbReference>